<evidence type="ECO:0000256" key="4">
    <source>
        <dbReference type="ARBA" id="ARBA00022723"/>
    </source>
</evidence>
<dbReference type="PANTHER" id="PTHR24286:SF24">
    <property type="entry name" value="LANOSTEROL 14-ALPHA DEMETHYLASE"/>
    <property type="match status" value="1"/>
</dbReference>
<evidence type="ECO:0000313" key="9">
    <source>
        <dbReference type="EMBL" id="MDR7363696.1"/>
    </source>
</evidence>
<evidence type="ECO:0000256" key="2">
    <source>
        <dbReference type="ARBA" id="ARBA00010617"/>
    </source>
</evidence>
<dbReference type="InterPro" id="IPR002403">
    <property type="entry name" value="Cyt_P450_E_grp-IV"/>
</dbReference>
<keyword evidence="7 8" id="KW-0503">Monooxygenase</keyword>
<dbReference type="RefSeq" id="WP_310304375.1">
    <property type="nucleotide sequence ID" value="NZ_BAAAPS010000005.1"/>
</dbReference>
<keyword evidence="4 8" id="KW-0479">Metal-binding</keyword>
<evidence type="ECO:0000256" key="5">
    <source>
        <dbReference type="ARBA" id="ARBA00023002"/>
    </source>
</evidence>
<dbReference type="EMBL" id="JAVDYG010000001">
    <property type="protein sequence ID" value="MDR7363696.1"/>
    <property type="molecule type" value="Genomic_DNA"/>
</dbReference>
<dbReference type="PROSITE" id="PS00086">
    <property type="entry name" value="CYTOCHROME_P450"/>
    <property type="match status" value="1"/>
</dbReference>
<dbReference type="InterPro" id="IPR001128">
    <property type="entry name" value="Cyt_P450"/>
</dbReference>
<evidence type="ECO:0000256" key="6">
    <source>
        <dbReference type="ARBA" id="ARBA00023004"/>
    </source>
</evidence>
<keyword evidence="3 8" id="KW-0349">Heme</keyword>
<keyword evidence="6 8" id="KW-0408">Iron</keyword>
<name>A0ABU2BZ65_9ACTN</name>
<dbReference type="InterPro" id="IPR036396">
    <property type="entry name" value="Cyt_P450_sf"/>
</dbReference>
<organism evidence="9 10">
    <name type="scientific">Nocardioides marmoribigeumensis</name>
    <dbReference type="NCBI Taxonomy" id="433649"/>
    <lineage>
        <taxon>Bacteria</taxon>
        <taxon>Bacillati</taxon>
        <taxon>Actinomycetota</taxon>
        <taxon>Actinomycetes</taxon>
        <taxon>Propionibacteriales</taxon>
        <taxon>Nocardioidaceae</taxon>
        <taxon>Nocardioides</taxon>
    </lineage>
</organism>
<evidence type="ECO:0000313" key="10">
    <source>
        <dbReference type="Proteomes" id="UP001183648"/>
    </source>
</evidence>
<dbReference type="Pfam" id="PF00067">
    <property type="entry name" value="p450"/>
    <property type="match status" value="1"/>
</dbReference>
<reference evidence="9 10" key="1">
    <citation type="submission" date="2023-07" db="EMBL/GenBank/DDBJ databases">
        <title>Sequencing the genomes of 1000 actinobacteria strains.</title>
        <authorList>
            <person name="Klenk H.-P."/>
        </authorList>
    </citation>
    <scope>NUCLEOTIDE SEQUENCE [LARGE SCALE GENOMIC DNA]</scope>
    <source>
        <strain evidence="9 10">DSM 19426</strain>
    </source>
</reference>
<keyword evidence="5 8" id="KW-0560">Oxidoreductase</keyword>
<keyword evidence="10" id="KW-1185">Reference proteome</keyword>
<gene>
    <name evidence="9" type="ORF">J2S63_003249</name>
</gene>
<evidence type="ECO:0000256" key="1">
    <source>
        <dbReference type="ARBA" id="ARBA00001971"/>
    </source>
</evidence>
<dbReference type="Gene3D" id="1.10.630.10">
    <property type="entry name" value="Cytochrome P450"/>
    <property type="match status" value="1"/>
</dbReference>
<dbReference type="PANTHER" id="PTHR24286">
    <property type="entry name" value="CYTOCHROME P450 26"/>
    <property type="match status" value="1"/>
</dbReference>
<dbReference type="CDD" id="cd11045">
    <property type="entry name" value="CYP136-like"/>
    <property type="match status" value="1"/>
</dbReference>
<dbReference type="Proteomes" id="UP001183648">
    <property type="component" value="Unassembled WGS sequence"/>
</dbReference>
<protein>
    <submittedName>
        <fullName evidence="9">Cytochrome P450</fullName>
    </submittedName>
</protein>
<dbReference type="PRINTS" id="PR00465">
    <property type="entry name" value="EP450IV"/>
</dbReference>
<dbReference type="InterPro" id="IPR017972">
    <property type="entry name" value="Cyt_P450_CS"/>
</dbReference>
<evidence type="ECO:0000256" key="3">
    <source>
        <dbReference type="ARBA" id="ARBA00022617"/>
    </source>
</evidence>
<evidence type="ECO:0000256" key="7">
    <source>
        <dbReference type="ARBA" id="ARBA00023033"/>
    </source>
</evidence>
<dbReference type="SUPFAM" id="SSF48264">
    <property type="entry name" value="Cytochrome P450"/>
    <property type="match status" value="1"/>
</dbReference>
<proteinExistence type="inferred from homology"/>
<evidence type="ECO:0000256" key="8">
    <source>
        <dbReference type="RuleBase" id="RU000461"/>
    </source>
</evidence>
<sequence>MSPSRTVQDPATLPLPPGRQGLPWIGHTLRYVRDPLGLFDEVYAEHGPVSWLGAAGRRWTCLLGPDASEAVFRNADHAFASGPGWSYLVGPFFDRGLMLLDGEEHHRHRRIMQQAFTADRIARSTDAMHGPVDASLDTWRPTGGFAAYPALKELTLDLATRLFMGGTDASPERMAALNRAFVDCVQAATSVVRVPLPGTRWRRGLRGRILLEDFLREHLPRARAVETDDLFSALCHARSEEGEVFTDADVVNHMIFLLMAAHDTSTITLSAMMQHLGQHPDWQDRCRAEVLALGSRPTRADHAALPSLDLVMRESMRLVTPVPVVARQAVKDTAVLGHRIPAGSFVMTAPLFTHHSPEVWRDPERFDPERFAEGRREDKVHRYAWHPFGGGVHKCLGMHFGGAEVLTVMSHLLRRFEWRVDPGYVCPIDYTSLPFPSDGLPVDLRPRPVA</sequence>
<comment type="caution">
    <text evidence="9">The sequence shown here is derived from an EMBL/GenBank/DDBJ whole genome shotgun (WGS) entry which is preliminary data.</text>
</comment>
<comment type="cofactor">
    <cofactor evidence="1">
        <name>heme</name>
        <dbReference type="ChEBI" id="CHEBI:30413"/>
    </cofactor>
</comment>
<accession>A0ABU2BZ65</accession>
<comment type="similarity">
    <text evidence="2 8">Belongs to the cytochrome P450 family.</text>
</comment>